<dbReference type="InterPro" id="IPR050194">
    <property type="entry name" value="Glycosyltransferase_grp1"/>
</dbReference>
<dbReference type="Proteomes" id="UP000186549">
    <property type="component" value="Unassembled WGS sequence"/>
</dbReference>
<dbReference type="EMBL" id="MNQU01000212">
    <property type="protein sequence ID" value="OKZ33212.1"/>
    <property type="molecule type" value="Genomic_DNA"/>
</dbReference>
<dbReference type="PANTHER" id="PTHR45947">
    <property type="entry name" value="SULFOQUINOVOSYL TRANSFERASE SQD2"/>
    <property type="match status" value="1"/>
</dbReference>
<dbReference type="CDD" id="cd03801">
    <property type="entry name" value="GT4_PimA-like"/>
    <property type="match status" value="1"/>
</dbReference>
<dbReference type="Pfam" id="PF00534">
    <property type="entry name" value="Glycos_transf_1"/>
    <property type="match status" value="1"/>
</dbReference>
<feature type="domain" description="Glycosyl transferase family 1" evidence="1">
    <location>
        <begin position="179"/>
        <end position="329"/>
    </location>
</feature>
<evidence type="ECO:0000259" key="1">
    <source>
        <dbReference type="Pfam" id="PF00534"/>
    </source>
</evidence>
<comment type="caution">
    <text evidence="2">The sequence shown here is derived from an EMBL/GenBank/DDBJ whole genome shotgun (WGS) entry which is preliminary data.</text>
</comment>
<dbReference type="InterPro" id="IPR001296">
    <property type="entry name" value="Glyco_trans_1"/>
</dbReference>
<evidence type="ECO:0000313" key="3">
    <source>
        <dbReference type="Proteomes" id="UP000186549"/>
    </source>
</evidence>
<reference evidence="2 3" key="1">
    <citation type="journal article" date="2016" name="Nat. Biotechnol.">
        <title>Measurement of bacterial replication rates in microbial communities.</title>
        <authorList>
            <person name="Brown C.T."/>
            <person name="Olm M.R."/>
            <person name="Thomas B.C."/>
            <person name="Banfield J.F."/>
        </authorList>
    </citation>
    <scope>NUCLEOTIDE SEQUENCE [LARGE SCALE GENOMIC DNA]</scope>
    <source>
        <strain evidence="2">45_41</strain>
    </source>
</reference>
<dbReference type="PANTHER" id="PTHR45947:SF3">
    <property type="entry name" value="SULFOQUINOVOSYL TRANSFERASE SQD2"/>
    <property type="match status" value="1"/>
</dbReference>
<dbReference type="GO" id="GO:0016757">
    <property type="term" value="F:glycosyltransferase activity"/>
    <property type="evidence" value="ECO:0007669"/>
    <property type="project" value="InterPro"/>
</dbReference>
<dbReference type="SUPFAM" id="SSF53756">
    <property type="entry name" value="UDP-Glycosyltransferase/glycogen phosphorylase"/>
    <property type="match status" value="1"/>
</dbReference>
<dbReference type="Gene3D" id="3.40.50.2000">
    <property type="entry name" value="Glycogen Phosphorylase B"/>
    <property type="match status" value="2"/>
</dbReference>
<organism evidence="2 3">
    <name type="scientific">Bacteroides uniformis</name>
    <dbReference type="NCBI Taxonomy" id="820"/>
    <lineage>
        <taxon>Bacteria</taxon>
        <taxon>Pseudomonadati</taxon>
        <taxon>Bacteroidota</taxon>
        <taxon>Bacteroidia</taxon>
        <taxon>Bacteroidales</taxon>
        <taxon>Bacteroidaceae</taxon>
        <taxon>Bacteroides</taxon>
    </lineage>
</organism>
<dbReference type="AlphaFoldDB" id="A0A1Q6I2Z4"/>
<gene>
    <name evidence="2" type="ORF">BHV79_09090</name>
</gene>
<proteinExistence type="predicted"/>
<evidence type="ECO:0000313" key="2">
    <source>
        <dbReference type="EMBL" id="OKZ33212.1"/>
    </source>
</evidence>
<name>A0A1Q6I2Z4_BACUN</name>
<sequence>MKILLISNMYPSAKDKTYGTFVKMFKEGIERNTNDILFDCCFIRGRSNNFMVKVYKYFVFYSVIVYKVLFTKYDFIYNHQITHSAPVLRICRYLRKFKLVMNIHGSDVVTIDKTSKLLLGIASPLLIDSILIVVPSEYFKNIVLDKILGVSPNQLFVSASGGVCKEVFTCKKNHWVVTNTIVYVSRIDAGKGWDVLLDAVSELKSRKEIKEKRILFVGYGVQTELLKKRIQELGLLEFCDYLGPKTHQELSELYNQADVMIFPTMLYESLGLVGLEAMACGCPVIGSNIGCLPEYIKDETTGFLFEPGNSHELANRIVDYYNLSDNQKDIMRMQAIKMAGKYDSDEISQRLVNKFKDIPFNI</sequence>
<protein>
    <recommendedName>
        <fullName evidence="1">Glycosyl transferase family 1 domain-containing protein</fullName>
    </recommendedName>
</protein>
<accession>A0A1Q6I2Z4</accession>